<comment type="subcellular location">
    <subcellularLocation>
        <location evidence="1">Membrane</location>
        <topology evidence="1">Multi-pass membrane protein</topology>
    </subcellularLocation>
</comment>
<dbReference type="PANTHER" id="PTHR23344:SF1">
    <property type="entry name" value="GLYCEROPHOSPHOINOSITOL INOSITOLPHOSPHODIESTERASE GDPD2"/>
    <property type="match status" value="1"/>
</dbReference>
<accession>A0A3B3QYX7</accession>
<sequence>MVIPPSNASLWHIFCRGAYSCDWSRRRTREHKRSKHAWLCIFTLVSAFTLGWLYICMMAYNDRDDVNWKAFSCLKKWVNWFMIVVVFSSLLAVYCCLLLLFSLFLVALREPLNHLHVIHKVLLVLSALFITAGLLGITIKWKVEWQTVSLSLQATGPFLQLGGVLALTLLSGLVFRSYHKTQSKASKAVIMGTFTLLSAAVFLSPLLIESPCLCEHLPEKPKLIGHRGAPMLAPENTMMSFNKSAECGVYAFETDVQISKDGVPFLMHDESLRRTTDVQEHQADNNSSSFTWQQLERLNAGSWFLKNDPFHTVSSLSEEEKADAKNQYIPRLFDLLGLAKQKNISVMFDLKKDTNDSNDTDYVIDTILKSGIPPELVLWLPNLHRKRVMTKAPGFRHVYDNKTEMYLQGGNQLNSNYNMIPTQEISKLQKNVSVNLWVVNEPWLFSLMWCAGAHSVTTNACHLLKDMEKPVWHLVRTWGCGPKLHHKKAFKQIWSSVSVSIVFSMQILSHPIKLCVCICFQAPSTYRAIWICADVASLLATTVVFFLQ</sequence>
<dbReference type="Pfam" id="PF13653">
    <property type="entry name" value="GDPD_2"/>
    <property type="match status" value="1"/>
</dbReference>
<proteinExistence type="inferred from homology"/>
<keyword evidence="7" id="KW-0325">Glycoprotein</keyword>
<feature type="transmembrane region" description="Helical" evidence="8">
    <location>
        <begin position="80"/>
        <end position="108"/>
    </location>
</feature>
<reference evidence="10" key="1">
    <citation type="submission" date="2025-08" db="UniProtKB">
        <authorList>
            <consortium name="Ensembl"/>
        </authorList>
    </citation>
    <scope>IDENTIFICATION</scope>
</reference>
<dbReference type="GO" id="GO:0005886">
    <property type="term" value="C:plasma membrane"/>
    <property type="evidence" value="ECO:0007669"/>
    <property type="project" value="TreeGrafter"/>
</dbReference>
<evidence type="ECO:0000259" key="9">
    <source>
        <dbReference type="PROSITE" id="PS51704"/>
    </source>
</evidence>
<keyword evidence="3 8" id="KW-0812">Transmembrane</keyword>
<evidence type="ECO:0000256" key="7">
    <source>
        <dbReference type="ARBA" id="ARBA00023180"/>
    </source>
</evidence>
<evidence type="ECO:0000313" key="11">
    <source>
        <dbReference type="Proteomes" id="UP000261540"/>
    </source>
</evidence>
<evidence type="ECO:0000256" key="3">
    <source>
        <dbReference type="ARBA" id="ARBA00022692"/>
    </source>
</evidence>
<feature type="domain" description="GP-PDE" evidence="9">
    <location>
        <begin position="221"/>
        <end position="468"/>
    </location>
</feature>
<evidence type="ECO:0000256" key="1">
    <source>
        <dbReference type="ARBA" id="ARBA00004141"/>
    </source>
</evidence>
<reference evidence="10" key="2">
    <citation type="submission" date="2025-09" db="UniProtKB">
        <authorList>
            <consortium name="Ensembl"/>
        </authorList>
    </citation>
    <scope>IDENTIFICATION</scope>
</reference>
<dbReference type="Ensembl" id="ENSPKIT00000023682.1">
    <property type="protein sequence ID" value="ENSPKIP00000011732.1"/>
    <property type="gene ID" value="ENSPKIG00000018707.1"/>
</dbReference>
<dbReference type="PROSITE" id="PS51704">
    <property type="entry name" value="GP_PDE"/>
    <property type="match status" value="1"/>
</dbReference>
<dbReference type="InterPro" id="IPR030395">
    <property type="entry name" value="GP_PDE_dom"/>
</dbReference>
<keyword evidence="11" id="KW-1185">Reference proteome</keyword>
<evidence type="ECO:0000313" key="10">
    <source>
        <dbReference type="Ensembl" id="ENSPKIP00000011732.1"/>
    </source>
</evidence>
<dbReference type="PANTHER" id="PTHR23344">
    <property type="entry name" value="GLYCEROPHOSPHORYL DIESTER PHOSPHODIESTERASE"/>
    <property type="match status" value="1"/>
</dbReference>
<feature type="transmembrane region" description="Helical" evidence="8">
    <location>
        <begin position="188"/>
        <end position="208"/>
    </location>
</feature>
<dbReference type="InterPro" id="IPR017946">
    <property type="entry name" value="PLC-like_Pdiesterase_TIM-brl"/>
</dbReference>
<evidence type="ECO:0000256" key="8">
    <source>
        <dbReference type="SAM" id="Phobius"/>
    </source>
</evidence>
<feature type="transmembrane region" description="Helical" evidence="8">
    <location>
        <begin position="158"/>
        <end position="176"/>
    </location>
</feature>
<dbReference type="SUPFAM" id="SSF51695">
    <property type="entry name" value="PLC-like phosphodiesterases"/>
    <property type="match status" value="1"/>
</dbReference>
<feature type="transmembrane region" description="Helical" evidence="8">
    <location>
        <begin position="36"/>
        <end position="60"/>
    </location>
</feature>
<keyword evidence="6 8" id="KW-0472">Membrane</keyword>
<dbReference type="GeneTree" id="ENSGT00940000159625"/>
<organism evidence="10 11">
    <name type="scientific">Paramormyrops kingsleyae</name>
    <dbReference type="NCBI Taxonomy" id="1676925"/>
    <lineage>
        <taxon>Eukaryota</taxon>
        <taxon>Metazoa</taxon>
        <taxon>Chordata</taxon>
        <taxon>Craniata</taxon>
        <taxon>Vertebrata</taxon>
        <taxon>Euteleostomi</taxon>
        <taxon>Actinopterygii</taxon>
        <taxon>Neopterygii</taxon>
        <taxon>Teleostei</taxon>
        <taxon>Osteoglossocephala</taxon>
        <taxon>Osteoglossomorpha</taxon>
        <taxon>Osteoglossiformes</taxon>
        <taxon>Mormyridae</taxon>
        <taxon>Paramormyrops</taxon>
    </lineage>
</organism>
<evidence type="ECO:0000256" key="4">
    <source>
        <dbReference type="ARBA" id="ARBA00022801"/>
    </source>
</evidence>
<dbReference type="AlphaFoldDB" id="A0A3B3QYX7"/>
<dbReference type="GO" id="GO:0008889">
    <property type="term" value="F:glycerophosphodiester phosphodiesterase activity"/>
    <property type="evidence" value="ECO:0007669"/>
    <property type="project" value="TreeGrafter"/>
</dbReference>
<name>A0A3B3QYX7_9TELE</name>
<protein>
    <submittedName>
        <fullName evidence="10">Glycerophosphodiester phosphodiesterase domain containing 2</fullName>
    </submittedName>
</protein>
<keyword evidence="5 8" id="KW-1133">Transmembrane helix</keyword>
<evidence type="ECO:0000256" key="5">
    <source>
        <dbReference type="ARBA" id="ARBA00022989"/>
    </source>
</evidence>
<dbReference type="GO" id="GO:0006629">
    <property type="term" value="P:lipid metabolic process"/>
    <property type="evidence" value="ECO:0007669"/>
    <property type="project" value="InterPro"/>
</dbReference>
<keyword evidence="4" id="KW-0378">Hydrolase</keyword>
<feature type="transmembrane region" description="Helical" evidence="8">
    <location>
        <begin position="120"/>
        <end position="138"/>
    </location>
</feature>
<comment type="similarity">
    <text evidence="2">Belongs to the glycerophosphoryl diester phosphodiesterase family.</text>
</comment>
<evidence type="ECO:0000256" key="2">
    <source>
        <dbReference type="ARBA" id="ARBA00007277"/>
    </source>
</evidence>
<evidence type="ECO:0000256" key="6">
    <source>
        <dbReference type="ARBA" id="ARBA00023136"/>
    </source>
</evidence>
<dbReference type="Proteomes" id="UP000261540">
    <property type="component" value="Unplaced"/>
</dbReference>
<dbReference type="STRING" id="1676925.ENSPKIP00000011732"/>
<dbReference type="Gene3D" id="3.20.20.190">
    <property type="entry name" value="Phosphatidylinositol (PI) phosphodiesterase"/>
    <property type="match status" value="1"/>
</dbReference>
<dbReference type="Pfam" id="PF03009">
    <property type="entry name" value="GDPD"/>
    <property type="match status" value="1"/>
</dbReference>